<proteinExistence type="predicted"/>
<reference evidence="3" key="1">
    <citation type="journal article" date="2005" name="Nature">
        <title>The map-based sequence of the rice genome.</title>
        <authorList>
            <consortium name="International rice genome sequencing project (IRGSP)"/>
            <person name="Matsumoto T."/>
            <person name="Wu J."/>
            <person name="Kanamori H."/>
            <person name="Katayose Y."/>
            <person name="Fujisawa M."/>
            <person name="Namiki N."/>
            <person name="Mizuno H."/>
            <person name="Yamamoto K."/>
            <person name="Antonio B.A."/>
            <person name="Baba T."/>
            <person name="Sakata K."/>
            <person name="Nagamura Y."/>
            <person name="Aoki H."/>
            <person name="Arikawa K."/>
            <person name="Arita K."/>
            <person name="Bito T."/>
            <person name="Chiden Y."/>
            <person name="Fujitsuka N."/>
            <person name="Fukunaka R."/>
            <person name="Hamada M."/>
            <person name="Harada C."/>
            <person name="Hayashi A."/>
            <person name="Hijishita S."/>
            <person name="Honda M."/>
            <person name="Hosokawa S."/>
            <person name="Ichikawa Y."/>
            <person name="Idonuma A."/>
            <person name="Iijima M."/>
            <person name="Ikeda M."/>
            <person name="Ikeno M."/>
            <person name="Ito K."/>
            <person name="Ito S."/>
            <person name="Ito T."/>
            <person name="Ito Y."/>
            <person name="Ito Y."/>
            <person name="Iwabuchi A."/>
            <person name="Kamiya K."/>
            <person name="Karasawa W."/>
            <person name="Kurita K."/>
            <person name="Katagiri S."/>
            <person name="Kikuta A."/>
            <person name="Kobayashi H."/>
            <person name="Kobayashi N."/>
            <person name="Machita K."/>
            <person name="Maehara T."/>
            <person name="Masukawa M."/>
            <person name="Mizubayashi T."/>
            <person name="Mukai Y."/>
            <person name="Nagasaki H."/>
            <person name="Nagata Y."/>
            <person name="Naito S."/>
            <person name="Nakashima M."/>
            <person name="Nakama Y."/>
            <person name="Nakamichi Y."/>
            <person name="Nakamura M."/>
            <person name="Meguro A."/>
            <person name="Negishi M."/>
            <person name="Ohta I."/>
            <person name="Ohta T."/>
            <person name="Okamoto M."/>
            <person name="Ono N."/>
            <person name="Saji S."/>
            <person name="Sakaguchi M."/>
            <person name="Sakai K."/>
            <person name="Shibata M."/>
            <person name="Shimokawa T."/>
            <person name="Song J."/>
            <person name="Takazaki Y."/>
            <person name="Terasawa K."/>
            <person name="Tsugane M."/>
            <person name="Tsuji K."/>
            <person name="Ueda S."/>
            <person name="Waki K."/>
            <person name="Yamagata H."/>
            <person name="Yamamoto M."/>
            <person name="Yamamoto S."/>
            <person name="Yamane H."/>
            <person name="Yoshiki S."/>
            <person name="Yoshihara R."/>
            <person name="Yukawa K."/>
            <person name="Zhong H."/>
            <person name="Yano M."/>
            <person name="Yuan Q."/>
            <person name="Ouyang S."/>
            <person name="Liu J."/>
            <person name="Jones K.M."/>
            <person name="Gansberger K."/>
            <person name="Moffat K."/>
            <person name="Hill J."/>
            <person name="Bera J."/>
            <person name="Fadrosh D."/>
            <person name="Jin S."/>
            <person name="Johri S."/>
            <person name="Kim M."/>
            <person name="Overton L."/>
            <person name="Reardon M."/>
            <person name="Tsitrin T."/>
            <person name="Vuong H."/>
            <person name="Weaver B."/>
            <person name="Ciecko A."/>
            <person name="Tallon L."/>
            <person name="Jackson J."/>
            <person name="Pai G."/>
            <person name="Aken S.V."/>
            <person name="Utterback T."/>
            <person name="Reidmuller S."/>
            <person name="Feldblyum T."/>
            <person name="Hsiao J."/>
            <person name="Zismann V."/>
            <person name="Iobst S."/>
            <person name="de Vazeille A.R."/>
            <person name="Buell C.R."/>
            <person name="Ying K."/>
            <person name="Li Y."/>
            <person name="Lu T."/>
            <person name="Huang Y."/>
            <person name="Zhao Q."/>
            <person name="Feng Q."/>
            <person name="Zhang L."/>
            <person name="Zhu J."/>
            <person name="Weng Q."/>
            <person name="Mu J."/>
            <person name="Lu Y."/>
            <person name="Fan D."/>
            <person name="Liu Y."/>
            <person name="Guan J."/>
            <person name="Zhang Y."/>
            <person name="Yu S."/>
            <person name="Liu X."/>
            <person name="Zhang Y."/>
            <person name="Hong G."/>
            <person name="Han B."/>
            <person name="Choisne N."/>
            <person name="Demange N."/>
            <person name="Orjeda G."/>
            <person name="Samain S."/>
            <person name="Cattolico L."/>
            <person name="Pelletier E."/>
            <person name="Couloux A."/>
            <person name="Segurens B."/>
            <person name="Wincker P."/>
            <person name="D'Hont A."/>
            <person name="Scarpelli C."/>
            <person name="Weissenbach J."/>
            <person name="Salanoubat M."/>
            <person name="Quetier F."/>
            <person name="Yu Y."/>
            <person name="Kim H.R."/>
            <person name="Rambo T."/>
            <person name="Currie J."/>
            <person name="Collura K."/>
            <person name="Luo M."/>
            <person name="Yang T."/>
            <person name="Ammiraju J.S.S."/>
            <person name="Engler F."/>
            <person name="Soderlund C."/>
            <person name="Wing R.A."/>
            <person name="Palmer L.E."/>
            <person name="de la Bastide M."/>
            <person name="Spiegel L."/>
            <person name="Nascimento L."/>
            <person name="Zutavern T."/>
            <person name="O'Shaughnessy A."/>
            <person name="Dike S."/>
            <person name="Dedhia N."/>
            <person name="Preston R."/>
            <person name="Balija V."/>
            <person name="McCombie W.R."/>
            <person name="Chow T."/>
            <person name="Chen H."/>
            <person name="Chung M."/>
            <person name="Chen C."/>
            <person name="Shaw J."/>
            <person name="Wu H."/>
            <person name="Hsiao K."/>
            <person name="Chao Y."/>
            <person name="Chu M."/>
            <person name="Cheng C."/>
            <person name="Hour A."/>
            <person name="Lee P."/>
            <person name="Lin S."/>
            <person name="Lin Y."/>
            <person name="Liou J."/>
            <person name="Liu S."/>
            <person name="Hsing Y."/>
            <person name="Raghuvanshi S."/>
            <person name="Mohanty A."/>
            <person name="Bharti A.K."/>
            <person name="Gaur A."/>
            <person name="Gupta V."/>
            <person name="Kumar D."/>
            <person name="Ravi V."/>
            <person name="Vij S."/>
            <person name="Kapur A."/>
            <person name="Khurana P."/>
            <person name="Khurana P."/>
            <person name="Khurana J.P."/>
            <person name="Tyagi A.K."/>
            <person name="Gaikwad K."/>
            <person name="Singh A."/>
            <person name="Dalal V."/>
            <person name="Srivastava S."/>
            <person name="Dixit A."/>
            <person name="Pal A.K."/>
            <person name="Ghazi I.A."/>
            <person name="Yadav M."/>
            <person name="Pandit A."/>
            <person name="Bhargava A."/>
            <person name="Sureshbabu K."/>
            <person name="Batra K."/>
            <person name="Sharma T.R."/>
            <person name="Mohapatra T."/>
            <person name="Singh N.K."/>
            <person name="Messing J."/>
            <person name="Nelson A.B."/>
            <person name="Fuks G."/>
            <person name="Kavchok S."/>
            <person name="Keizer G."/>
            <person name="Linton E."/>
            <person name="Llaca V."/>
            <person name="Song R."/>
            <person name="Tanyolac B."/>
            <person name="Young S."/>
            <person name="Ho-Il K."/>
            <person name="Hahn J.H."/>
            <person name="Sangsakoo G."/>
            <person name="Vanavichit A."/>
            <person name="de Mattos Luiz.A.T."/>
            <person name="Zimmer P.D."/>
            <person name="Malone G."/>
            <person name="Dellagostin O."/>
            <person name="de Oliveira A.C."/>
            <person name="Bevan M."/>
            <person name="Bancroft I."/>
            <person name="Minx P."/>
            <person name="Cordum H."/>
            <person name="Wilson R."/>
            <person name="Cheng Z."/>
            <person name="Jin W."/>
            <person name="Jiang J."/>
            <person name="Leong S.A."/>
            <person name="Iwama H."/>
            <person name="Gojobori T."/>
            <person name="Itoh T."/>
            <person name="Niimura Y."/>
            <person name="Fujii Y."/>
            <person name="Habara T."/>
            <person name="Sakai H."/>
            <person name="Sato Y."/>
            <person name="Wilson G."/>
            <person name="Kumar K."/>
            <person name="McCouch S."/>
            <person name="Juretic N."/>
            <person name="Hoen D."/>
            <person name="Wright S."/>
            <person name="Bruskiewich R."/>
            <person name="Bureau T."/>
            <person name="Miyao A."/>
            <person name="Hirochika H."/>
            <person name="Nishikawa T."/>
            <person name="Kadowaki K."/>
            <person name="Sugiura M."/>
            <person name="Burr B."/>
            <person name="Sasaki T."/>
        </authorList>
    </citation>
    <scope>NUCLEOTIDE SEQUENCE [LARGE SCALE GENOMIC DNA]</scope>
    <source>
        <strain evidence="3">cv. Nipponbare</strain>
    </source>
</reference>
<dbReference type="EMBL" id="AP014959">
    <property type="protein sequence ID" value="BAS81840.1"/>
    <property type="molecule type" value="Genomic_DNA"/>
</dbReference>
<gene>
    <name evidence="2" type="ordered locus">Os03g0102775</name>
    <name evidence="2" type="ORF">OSNPB_030102775</name>
</gene>
<dbReference type="Proteomes" id="UP000059680">
    <property type="component" value="Chromosome 3"/>
</dbReference>
<accession>A0A0P0VRV8</accession>
<feature type="region of interest" description="Disordered" evidence="1">
    <location>
        <begin position="39"/>
        <end position="62"/>
    </location>
</feature>
<evidence type="ECO:0000256" key="1">
    <source>
        <dbReference type="SAM" id="MobiDB-lite"/>
    </source>
</evidence>
<dbReference type="AlphaFoldDB" id="A0A0P0VRV8"/>
<keyword evidence="3" id="KW-1185">Reference proteome</keyword>
<dbReference type="FunCoup" id="A0A0P0VRV8">
    <property type="interactions" value="126"/>
</dbReference>
<evidence type="ECO:0000313" key="2">
    <source>
        <dbReference type="EMBL" id="BAS81840.1"/>
    </source>
</evidence>
<dbReference type="PaxDb" id="39947-A0A0P0VRV8"/>
<evidence type="ECO:0000313" key="3">
    <source>
        <dbReference type="Proteomes" id="UP000059680"/>
    </source>
</evidence>
<sequence>DGAVDGVGLPVGGDDLIGDEGLAGLVGDAEGEGPLQRVVGVQPPYRSPRLPHRRPHPRRRPIHAPGAVARLHQVHLHHVPVPVLVLHQYRHVHRVRPLLHVERHRQPWILTRHPA</sequence>
<protein>
    <submittedName>
        <fullName evidence="2">Os03g0102775 protein</fullName>
    </submittedName>
</protein>
<reference evidence="2 3" key="2">
    <citation type="journal article" date="2013" name="Plant Cell Physiol.">
        <title>Rice Annotation Project Database (RAP-DB): an integrative and interactive database for rice genomics.</title>
        <authorList>
            <person name="Sakai H."/>
            <person name="Lee S.S."/>
            <person name="Tanaka T."/>
            <person name="Numa H."/>
            <person name="Kim J."/>
            <person name="Kawahara Y."/>
            <person name="Wakimoto H."/>
            <person name="Yang C.C."/>
            <person name="Iwamoto M."/>
            <person name="Abe T."/>
            <person name="Yamada Y."/>
            <person name="Muto A."/>
            <person name="Inokuchi H."/>
            <person name="Ikemura T."/>
            <person name="Matsumoto T."/>
            <person name="Sasaki T."/>
            <person name="Itoh T."/>
        </authorList>
    </citation>
    <scope>NUCLEOTIDE SEQUENCE [LARGE SCALE GENOMIC DNA]</scope>
    <source>
        <strain evidence="3">cv. Nipponbare</strain>
    </source>
</reference>
<feature type="non-terminal residue" evidence="2">
    <location>
        <position position="115"/>
    </location>
</feature>
<organism evidence="2 3">
    <name type="scientific">Oryza sativa subsp. japonica</name>
    <name type="common">Rice</name>
    <dbReference type="NCBI Taxonomy" id="39947"/>
    <lineage>
        <taxon>Eukaryota</taxon>
        <taxon>Viridiplantae</taxon>
        <taxon>Streptophyta</taxon>
        <taxon>Embryophyta</taxon>
        <taxon>Tracheophyta</taxon>
        <taxon>Spermatophyta</taxon>
        <taxon>Magnoliopsida</taxon>
        <taxon>Liliopsida</taxon>
        <taxon>Poales</taxon>
        <taxon>Poaceae</taxon>
        <taxon>BOP clade</taxon>
        <taxon>Oryzoideae</taxon>
        <taxon>Oryzeae</taxon>
        <taxon>Oryzinae</taxon>
        <taxon>Oryza</taxon>
        <taxon>Oryza sativa</taxon>
    </lineage>
</organism>
<feature type="non-terminal residue" evidence="2">
    <location>
        <position position="1"/>
    </location>
</feature>
<dbReference type="InParanoid" id="A0A0P0VRV8"/>
<name>A0A0P0VRV8_ORYSJ</name>
<feature type="compositionally biased region" description="Basic residues" evidence="1">
    <location>
        <begin position="49"/>
        <end position="62"/>
    </location>
</feature>
<dbReference type="eggNOG" id="ENOG502R55M">
    <property type="taxonomic scope" value="Eukaryota"/>
</dbReference>
<reference evidence="2 3" key="3">
    <citation type="journal article" date="2013" name="Rice">
        <title>Improvement of the Oryza sativa Nipponbare reference genome using next generation sequence and optical map data.</title>
        <authorList>
            <person name="Kawahara Y."/>
            <person name="de la Bastide M."/>
            <person name="Hamilton J.P."/>
            <person name="Kanamori H."/>
            <person name="McCombie W.R."/>
            <person name="Ouyang S."/>
            <person name="Schwartz D.C."/>
            <person name="Tanaka T."/>
            <person name="Wu J."/>
            <person name="Zhou S."/>
            <person name="Childs K.L."/>
            <person name="Davidson R.M."/>
            <person name="Lin H."/>
            <person name="Quesada-Ocampo L."/>
            <person name="Vaillancourt B."/>
            <person name="Sakai H."/>
            <person name="Lee S.S."/>
            <person name="Kim J."/>
            <person name="Numa H."/>
            <person name="Itoh T."/>
            <person name="Buell C.R."/>
            <person name="Matsumoto T."/>
        </authorList>
    </citation>
    <scope>NUCLEOTIDE SEQUENCE [LARGE SCALE GENOMIC DNA]</scope>
    <source>
        <strain evidence="3">cv. Nipponbare</strain>
    </source>
</reference>